<feature type="compositionally biased region" description="Polar residues" evidence="1">
    <location>
        <begin position="1"/>
        <end position="11"/>
    </location>
</feature>
<proteinExistence type="predicted"/>
<dbReference type="EMBL" id="MU128941">
    <property type="protein sequence ID" value="KAF9516259.1"/>
    <property type="molecule type" value="Genomic_DNA"/>
</dbReference>
<keyword evidence="3" id="KW-1185">Reference proteome</keyword>
<protein>
    <submittedName>
        <fullName evidence="2">Uncharacterized protein</fullName>
    </submittedName>
</protein>
<dbReference type="OrthoDB" id="5392716at2759"/>
<name>A0A9P6B218_9AGAM</name>
<evidence type="ECO:0000256" key="1">
    <source>
        <dbReference type="SAM" id="MobiDB-lite"/>
    </source>
</evidence>
<evidence type="ECO:0000313" key="3">
    <source>
        <dbReference type="Proteomes" id="UP000886523"/>
    </source>
</evidence>
<evidence type="ECO:0000313" key="2">
    <source>
        <dbReference type="EMBL" id="KAF9516259.1"/>
    </source>
</evidence>
<sequence>MPQSVTNNNRLGKNGHDNGTCPSDSDLRAALLNYEKWGIENSEQCVCLTKEFGYNIGASMYYKCLQQKQARPDPEVPRDPQCSQGPISGQWKLHWSWTMVDQDPEQLNRPLTIGTQLRFDGVPIAYDHIHEILQKYHPEGVEKHVPGTKTKMHKPLIAIGPFDEIHGDGHEKLGHAALRFGPGLPVYGFKDKYSKVILHLVVVPNSRRLPLLDMCTLIWSQNIKVIAMYDLDKGSETGEMWAFQKAFREIYAPSIDSTIIAPWKALKSTDNTPIETVWSLFYWIWVPIHQKALDDFVEFWNAHTICKQSAAPAAIMAAPELYGGEDVHIPVTLDGVQALRHTLSKSREESMAFFSLEFGKWADAVFAEIQQPKVTLESAWDIFNQMAACMK</sequence>
<feature type="region of interest" description="Disordered" evidence="1">
    <location>
        <begin position="1"/>
        <end position="22"/>
    </location>
</feature>
<dbReference type="AlphaFoldDB" id="A0A9P6B218"/>
<dbReference type="Proteomes" id="UP000886523">
    <property type="component" value="Unassembled WGS sequence"/>
</dbReference>
<gene>
    <name evidence="2" type="ORF">BS47DRAFT_1360445</name>
</gene>
<organism evidence="2 3">
    <name type="scientific">Hydnum rufescens UP504</name>
    <dbReference type="NCBI Taxonomy" id="1448309"/>
    <lineage>
        <taxon>Eukaryota</taxon>
        <taxon>Fungi</taxon>
        <taxon>Dikarya</taxon>
        <taxon>Basidiomycota</taxon>
        <taxon>Agaricomycotina</taxon>
        <taxon>Agaricomycetes</taxon>
        <taxon>Cantharellales</taxon>
        <taxon>Hydnaceae</taxon>
        <taxon>Hydnum</taxon>
    </lineage>
</organism>
<reference evidence="2" key="1">
    <citation type="journal article" date="2020" name="Nat. Commun.">
        <title>Large-scale genome sequencing of mycorrhizal fungi provides insights into the early evolution of symbiotic traits.</title>
        <authorList>
            <person name="Miyauchi S."/>
            <person name="Kiss E."/>
            <person name="Kuo A."/>
            <person name="Drula E."/>
            <person name="Kohler A."/>
            <person name="Sanchez-Garcia M."/>
            <person name="Morin E."/>
            <person name="Andreopoulos B."/>
            <person name="Barry K.W."/>
            <person name="Bonito G."/>
            <person name="Buee M."/>
            <person name="Carver A."/>
            <person name="Chen C."/>
            <person name="Cichocki N."/>
            <person name="Clum A."/>
            <person name="Culley D."/>
            <person name="Crous P.W."/>
            <person name="Fauchery L."/>
            <person name="Girlanda M."/>
            <person name="Hayes R.D."/>
            <person name="Keri Z."/>
            <person name="LaButti K."/>
            <person name="Lipzen A."/>
            <person name="Lombard V."/>
            <person name="Magnuson J."/>
            <person name="Maillard F."/>
            <person name="Murat C."/>
            <person name="Nolan M."/>
            <person name="Ohm R.A."/>
            <person name="Pangilinan J."/>
            <person name="Pereira M.F."/>
            <person name="Perotto S."/>
            <person name="Peter M."/>
            <person name="Pfister S."/>
            <person name="Riley R."/>
            <person name="Sitrit Y."/>
            <person name="Stielow J.B."/>
            <person name="Szollosi G."/>
            <person name="Zifcakova L."/>
            <person name="Stursova M."/>
            <person name="Spatafora J.W."/>
            <person name="Tedersoo L."/>
            <person name="Vaario L.M."/>
            <person name="Yamada A."/>
            <person name="Yan M."/>
            <person name="Wang P."/>
            <person name="Xu J."/>
            <person name="Bruns T."/>
            <person name="Baldrian P."/>
            <person name="Vilgalys R."/>
            <person name="Dunand C."/>
            <person name="Henrissat B."/>
            <person name="Grigoriev I.V."/>
            <person name="Hibbett D."/>
            <person name="Nagy L.G."/>
            <person name="Martin F.M."/>
        </authorList>
    </citation>
    <scope>NUCLEOTIDE SEQUENCE</scope>
    <source>
        <strain evidence="2">UP504</strain>
    </source>
</reference>
<accession>A0A9P6B218</accession>
<comment type="caution">
    <text evidence="2">The sequence shown here is derived from an EMBL/GenBank/DDBJ whole genome shotgun (WGS) entry which is preliminary data.</text>
</comment>